<reference evidence="1 2" key="1">
    <citation type="submission" date="2023-06" db="EMBL/GenBank/DDBJ databases">
        <title>Alteromonas sp. ASW11-36 isolated from intertidal sand.</title>
        <authorList>
            <person name="Li Y."/>
        </authorList>
    </citation>
    <scope>NUCLEOTIDE SEQUENCE [LARGE SCALE GENOMIC DNA]</scope>
    <source>
        <strain evidence="1 2">ASW11-36</strain>
    </source>
</reference>
<protein>
    <submittedName>
        <fullName evidence="1">Uncharacterized protein</fullName>
    </submittedName>
</protein>
<evidence type="ECO:0000313" key="1">
    <source>
        <dbReference type="EMBL" id="MDM7859981.1"/>
    </source>
</evidence>
<dbReference type="EMBL" id="JAUCBP010000006">
    <property type="protein sequence ID" value="MDM7859981.1"/>
    <property type="molecule type" value="Genomic_DNA"/>
</dbReference>
<keyword evidence="2" id="KW-1185">Reference proteome</keyword>
<accession>A0ABT7SUX2</accession>
<comment type="caution">
    <text evidence="1">The sequence shown here is derived from an EMBL/GenBank/DDBJ whole genome shotgun (WGS) entry which is preliminary data.</text>
</comment>
<dbReference type="Proteomes" id="UP001234343">
    <property type="component" value="Unassembled WGS sequence"/>
</dbReference>
<dbReference type="RefSeq" id="WP_289364180.1">
    <property type="nucleotide sequence ID" value="NZ_JAUCBP010000006.1"/>
</dbReference>
<name>A0ABT7SUX2_9ALTE</name>
<evidence type="ECO:0000313" key="2">
    <source>
        <dbReference type="Proteomes" id="UP001234343"/>
    </source>
</evidence>
<gene>
    <name evidence="1" type="ORF">QTP81_05155</name>
</gene>
<sequence length="58" mass="6610">MTTRPVMALPAQLKKALEQHRIQADVADDEELESLISKLDVLNDKVSFYKAKLRKKNA</sequence>
<organism evidence="1 2">
    <name type="scientific">Alteromonas arenosi</name>
    <dbReference type="NCBI Taxonomy" id="3055817"/>
    <lineage>
        <taxon>Bacteria</taxon>
        <taxon>Pseudomonadati</taxon>
        <taxon>Pseudomonadota</taxon>
        <taxon>Gammaproteobacteria</taxon>
        <taxon>Alteromonadales</taxon>
        <taxon>Alteromonadaceae</taxon>
        <taxon>Alteromonas/Salinimonas group</taxon>
        <taxon>Alteromonas</taxon>
    </lineage>
</organism>
<proteinExistence type="predicted"/>